<evidence type="ECO:0000313" key="2">
    <source>
        <dbReference type="Proteomes" id="UP000244081"/>
    </source>
</evidence>
<evidence type="ECO:0000313" key="1">
    <source>
        <dbReference type="EMBL" id="PTW59067.1"/>
    </source>
</evidence>
<dbReference type="Proteomes" id="UP000244081">
    <property type="component" value="Unassembled WGS sequence"/>
</dbReference>
<comment type="caution">
    <text evidence="1">The sequence shown here is derived from an EMBL/GenBank/DDBJ whole genome shotgun (WGS) entry which is preliminary data.</text>
</comment>
<name>A0A2T5V5M3_9HYPH</name>
<dbReference type="RefSeq" id="WP_107991130.1">
    <property type="nucleotide sequence ID" value="NZ_QAYG01000008.1"/>
</dbReference>
<dbReference type="EMBL" id="QAYG01000008">
    <property type="protein sequence ID" value="PTW59067.1"/>
    <property type="molecule type" value="Genomic_DNA"/>
</dbReference>
<organism evidence="1 2">
    <name type="scientific">Breoghania corrubedonensis</name>
    <dbReference type="NCBI Taxonomy" id="665038"/>
    <lineage>
        <taxon>Bacteria</taxon>
        <taxon>Pseudomonadati</taxon>
        <taxon>Pseudomonadota</taxon>
        <taxon>Alphaproteobacteria</taxon>
        <taxon>Hyphomicrobiales</taxon>
        <taxon>Stappiaceae</taxon>
        <taxon>Breoghania</taxon>
    </lineage>
</organism>
<gene>
    <name evidence="1" type="ORF">C8N35_108103</name>
</gene>
<dbReference type="AlphaFoldDB" id="A0A2T5V5M3"/>
<keyword evidence="2" id="KW-1185">Reference proteome</keyword>
<sequence>MSESKKMEVKERLALLSKAIDEKVKQLDKRGELTSRHEAYAGDLKKRQYELHVKLEKSVHDNNFWEAMKSELELDSSALLSEFRSWVEGLDTGKL</sequence>
<reference evidence="1 2" key="1">
    <citation type="submission" date="2018-04" db="EMBL/GenBank/DDBJ databases">
        <title>Genomic Encyclopedia of Archaeal and Bacterial Type Strains, Phase II (KMG-II): from individual species to whole genera.</title>
        <authorList>
            <person name="Goeker M."/>
        </authorList>
    </citation>
    <scope>NUCLEOTIDE SEQUENCE [LARGE SCALE GENOMIC DNA]</scope>
    <source>
        <strain evidence="1 2">DSM 23382</strain>
    </source>
</reference>
<protein>
    <submittedName>
        <fullName evidence="1">Uncharacterized protein</fullName>
    </submittedName>
</protein>
<proteinExistence type="predicted"/>
<accession>A0A2T5V5M3</accession>